<dbReference type="InterPro" id="IPR003439">
    <property type="entry name" value="ABC_transporter-like_ATP-bd"/>
</dbReference>
<organism evidence="5 6">
    <name type="scientific">Candidatus Nephthysia bennettiae</name>
    <dbReference type="NCBI Taxonomy" id="3127016"/>
    <lineage>
        <taxon>Bacteria</taxon>
        <taxon>Bacillati</taxon>
        <taxon>Candidatus Dormiibacterota</taxon>
        <taxon>Candidatus Dormibacteria</taxon>
        <taxon>Candidatus Dormibacterales</taxon>
        <taxon>Candidatus Dormibacteraceae</taxon>
        <taxon>Candidatus Nephthysia</taxon>
    </lineage>
</organism>
<dbReference type="PANTHER" id="PTHR24220">
    <property type="entry name" value="IMPORT ATP-BINDING PROTEIN"/>
    <property type="match status" value="1"/>
</dbReference>
<name>A0A934JW87_9BACT</name>
<proteinExistence type="inferred from homology"/>
<evidence type="ECO:0000256" key="3">
    <source>
        <dbReference type="ARBA" id="ARBA00022840"/>
    </source>
</evidence>
<evidence type="ECO:0000313" key="5">
    <source>
        <dbReference type="EMBL" id="MBJ7596951.1"/>
    </source>
</evidence>
<reference evidence="5" key="1">
    <citation type="submission" date="2020-10" db="EMBL/GenBank/DDBJ databases">
        <title>Ca. Dormibacterota MAGs.</title>
        <authorList>
            <person name="Montgomery K."/>
        </authorList>
    </citation>
    <scope>NUCLEOTIDE SEQUENCE [LARGE SCALE GENOMIC DNA]</scope>
    <source>
        <strain evidence="5">SC8812_S17_10</strain>
    </source>
</reference>
<evidence type="ECO:0000256" key="2">
    <source>
        <dbReference type="ARBA" id="ARBA00022741"/>
    </source>
</evidence>
<dbReference type="FunFam" id="3.40.50.300:FF:000056">
    <property type="entry name" value="Cell division ATP-binding protein FtsE"/>
    <property type="match status" value="1"/>
</dbReference>
<evidence type="ECO:0000256" key="1">
    <source>
        <dbReference type="ARBA" id="ARBA00005417"/>
    </source>
</evidence>
<dbReference type="SUPFAM" id="SSF52540">
    <property type="entry name" value="P-loop containing nucleoside triphosphate hydrolases"/>
    <property type="match status" value="1"/>
</dbReference>
<dbReference type="InterPro" id="IPR003593">
    <property type="entry name" value="AAA+_ATPase"/>
</dbReference>
<gene>
    <name evidence="5" type="ORF">JF922_02530</name>
</gene>
<dbReference type="Pfam" id="PF00005">
    <property type="entry name" value="ABC_tran"/>
    <property type="match status" value="1"/>
</dbReference>
<evidence type="ECO:0000313" key="6">
    <source>
        <dbReference type="Proteomes" id="UP000612893"/>
    </source>
</evidence>
<keyword evidence="6" id="KW-1185">Reference proteome</keyword>
<dbReference type="InterPro" id="IPR027417">
    <property type="entry name" value="P-loop_NTPase"/>
</dbReference>
<comment type="similarity">
    <text evidence="1">Belongs to the ABC transporter superfamily.</text>
</comment>
<protein>
    <submittedName>
        <fullName evidence="5">ATP-binding cassette domain-containing protein</fullName>
    </submittedName>
</protein>
<dbReference type="InterPro" id="IPR015854">
    <property type="entry name" value="ABC_transpr_LolD-like"/>
</dbReference>
<evidence type="ECO:0000259" key="4">
    <source>
        <dbReference type="PROSITE" id="PS50893"/>
    </source>
</evidence>
<dbReference type="Gene3D" id="3.40.50.300">
    <property type="entry name" value="P-loop containing nucleotide triphosphate hydrolases"/>
    <property type="match status" value="1"/>
</dbReference>
<feature type="domain" description="ABC transporter" evidence="4">
    <location>
        <begin position="23"/>
        <end position="238"/>
    </location>
</feature>
<comment type="caution">
    <text evidence="5">The sequence shown here is derived from an EMBL/GenBank/DDBJ whole genome shotgun (WGS) entry which is preliminary data.</text>
</comment>
<dbReference type="GO" id="GO:0005886">
    <property type="term" value="C:plasma membrane"/>
    <property type="evidence" value="ECO:0007669"/>
    <property type="project" value="UniProtKB-ARBA"/>
</dbReference>
<dbReference type="EMBL" id="JAEKNR010000030">
    <property type="protein sequence ID" value="MBJ7596951.1"/>
    <property type="molecule type" value="Genomic_DNA"/>
</dbReference>
<dbReference type="GO" id="GO:0005524">
    <property type="term" value="F:ATP binding"/>
    <property type="evidence" value="ECO:0007669"/>
    <property type="project" value="UniProtKB-KW"/>
</dbReference>
<sequence>MRAPGWALTGVTAGSEATAPGSIHLAEVTAGYGGPAVFKGLDLEVDPGEFVYVVGPSGSGKSTLLKLMHGTVKPRSGSVFIDGVAVSSLRRGQLSKIRRQVGHVFQTYELMPYLSALENVLLPLQLGHPMLRNATAYAVDALELVGLGDKLEQRPGTLSMGEQQRVAVARAIAAQPRVLLADEPTGNLDSGSSAEIVELFRQLNGMGSTIVMATHDEVMLSRYPARAVRLRPRPLLEVAS</sequence>
<dbReference type="Proteomes" id="UP000612893">
    <property type="component" value="Unassembled WGS sequence"/>
</dbReference>
<dbReference type="SMART" id="SM00382">
    <property type="entry name" value="AAA"/>
    <property type="match status" value="1"/>
</dbReference>
<dbReference type="RefSeq" id="WP_338198799.1">
    <property type="nucleotide sequence ID" value="NZ_JAEKNR010000030.1"/>
</dbReference>
<keyword evidence="2" id="KW-0547">Nucleotide-binding</keyword>
<accession>A0A934JW87</accession>
<keyword evidence="3 5" id="KW-0067">ATP-binding</keyword>
<dbReference type="AlphaFoldDB" id="A0A934JW87"/>
<dbReference type="PROSITE" id="PS50893">
    <property type="entry name" value="ABC_TRANSPORTER_2"/>
    <property type="match status" value="1"/>
</dbReference>